<dbReference type="EMBL" id="JACIBU010000001">
    <property type="protein sequence ID" value="MBB3674680.1"/>
    <property type="molecule type" value="Genomic_DNA"/>
</dbReference>
<name>A0A323VEK2_9ACTN</name>
<dbReference type="GO" id="GO:0005524">
    <property type="term" value="F:ATP binding"/>
    <property type="evidence" value="ECO:0007669"/>
    <property type="project" value="UniProtKB-KW"/>
</dbReference>
<keyword evidence="4" id="KW-0067">ATP-binding</keyword>
<reference evidence="4 5" key="1">
    <citation type="submission" date="2018-06" db="EMBL/GenBank/DDBJ databases">
        <title>Draft genome sequence of Modestobacter versicolor CP153-2.</title>
        <authorList>
            <person name="Gundlapally S.R."/>
        </authorList>
    </citation>
    <scope>NUCLEOTIDE SEQUENCE [LARGE SCALE GENOMIC DNA]</scope>
    <source>
        <strain evidence="4 5">CP153-2</strain>
    </source>
</reference>
<protein>
    <submittedName>
        <fullName evidence="4">ATP-binding protein</fullName>
    </submittedName>
    <submittedName>
        <fullName evidence="3">Anti-sigma regulatory factor (Ser/Thr protein kinase)</fullName>
    </submittedName>
</protein>
<dbReference type="InterPro" id="IPR003594">
    <property type="entry name" value="HATPase_dom"/>
</dbReference>
<dbReference type="PANTHER" id="PTHR35526:SF3">
    <property type="entry name" value="ANTI-SIGMA-F FACTOR RSBW"/>
    <property type="match status" value="1"/>
</dbReference>
<dbReference type="AlphaFoldDB" id="A0A323VEK2"/>
<keyword evidence="5" id="KW-1185">Reference proteome</keyword>
<dbReference type="InterPro" id="IPR036890">
    <property type="entry name" value="HATPase_C_sf"/>
</dbReference>
<keyword evidence="1" id="KW-0723">Serine/threonine-protein kinase</keyword>
<evidence type="ECO:0000313" key="6">
    <source>
        <dbReference type="Proteomes" id="UP000580718"/>
    </source>
</evidence>
<evidence type="ECO:0000259" key="2">
    <source>
        <dbReference type="Pfam" id="PF13581"/>
    </source>
</evidence>
<dbReference type="RefSeq" id="WP_110550406.1">
    <property type="nucleotide sequence ID" value="NZ_JACIBU010000001.1"/>
</dbReference>
<sequence length="148" mass="15941">MSTEHWPQLSLPDVSDRAQREWRWDIDRPAQLTAARTALRDDVSGGAMPAGAQPDDVDRLLLAFEELASNGLRHSGHPIVVTVTGCSSGWLIDVSDARPDQPPVPAVDRDPSLGGLGLYLIARLAAAHGWVVAGVRKHVWACIVPVTV</sequence>
<keyword evidence="1" id="KW-0418">Kinase</keyword>
<dbReference type="SUPFAM" id="SSF55874">
    <property type="entry name" value="ATPase domain of HSP90 chaperone/DNA topoisomerase II/histidine kinase"/>
    <property type="match status" value="1"/>
</dbReference>
<keyword evidence="4" id="KW-0547">Nucleotide-binding</keyword>
<dbReference type="PANTHER" id="PTHR35526">
    <property type="entry name" value="ANTI-SIGMA-F FACTOR RSBW-RELATED"/>
    <property type="match status" value="1"/>
</dbReference>
<dbReference type="Proteomes" id="UP000580718">
    <property type="component" value="Unassembled WGS sequence"/>
</dbReference>
<feature type="domain" description="Histidine kinase/HSP90-like ATPase" evidence="2">
    <location>
        <begin position="29"/>
        <end position="128"/>
    </location>
</feature>
<dbReference type="CDD" id="cd16936">
    <property type="entry name" value="HATPase_RsbW-like"/>
    <property type="match status" value="1"/>
</dbReference>
<accession>A0A323VEK2</accession>
<evidence type="ECO:0000313" key="5">
    <source>
        <dbReference type="Proteomes" id="UP000247602"/>
    </source>
</evidence>
<dbReference type="OrthoDB" id="3297757at2"/>
<dbReference type="GO" id="GO:0004674">
    <property type="term" value="F:protein serine/threonine kinase activity"/>
    <property type="evidence" value="ECO:0007669"/>
    <property type="project" value="UniProtKB-KW"/>
</dbReference>
<proteinExistence type="predicted"/>
<comment type="caution">
    <text evidence="4">The sequence shown here is derived from an EMBL/GenBank/DDBJ whole genome shotgun (WGS) entry which is preliminary data.</text>
</comment>
<evidence type="ECO:0000256" key="1">
    <source>
        <dbReference type="ARBA" id="ARBA00022527"/>
    </source>
</evidence>
<organism evidence="4 5">
    <name type="scientific">Modestobacter versicolor</name>
    <dbReference type="NCBI Taxonomy" id="429133"/>
    <lineage>
        <taxon>Bacteria</taxon>
        <taxon>Bacillati</taxon>
        <taxon>Actinomycetota</taxon>
        <taxon>Actinomycetes</taxon>
        <taxon>Geodermatophilales</taxon>
        <taxon>Geodermatophilaceae</taxon>
        <taxon>Modestobacter</taxon>
    </lineage>
</organism>
<dbReference type="Gene3D" id="3.30.565.10">
    <property type="entry name" value="Histidine kinase-like ATPase, C-terminal domain"/>
    <property type="match status" value="1"/>
</dbReference>
<dbReference type="InterPro" id="IPR050267">
    <property type="entry name" value="Anti-sigma-factor_SerPK"/>
</dbReference>
<reference evidence="3 6" key="2">
    <citation type="submission" date="2020-08" db="EMBL/GenBank/DDBJ databases">
        <title>Sequencing the genomes of 1000 actinobacteria strains.</title>
        <authorList>
            <person name="Klenk H.-P."/>
        </authorList>
    </citation>
    <scope>NUCLEOTIDE SEQUENCE [LARGE SCALE GENOMIC DNA]</scope>
    <source>
        <strain evidence="3 6">DSM 16678</strain>
    </source>
</reference>
<dbReference type="EMBL" id="QKNV01000009">
    <property type="protein sequence ID" value="PZA23252.1"/>
    <property type="molecule type" value="Genomic_DNA"/>
</dbReference>
<dbReference type="Pfam" id="PF13581">
    <property type="entry name" value="HATPase_c_2"/>
    <property type="match status" value="1"/>
</dbReference>
<evidence type="ECO:0000313" key="4">
    <source>
        <dbReference type="EMBL" id="PZA23252.1"/>
    </source>
</evidence>
<evidence type="ECO:0000313" key="3">
    <source>
        <dbReference type="EMBL" id="MBB3674680.1"/>
    </source>
</evidence>
<dbReference type="Proteomes" id="UP000247602">
    <property type="component" value="Unassembled WGS sequence"/>
</dbReference>
<keyword evidence="1" id="KW-0808">Transferase</keyword>
<gene>
    <name evidence="4" type="ORF">DMO24_00910</name>
    <name evidence="3" type="ORF">FHX36_000415</name>
</gene>